<feature type="transmembrane region" description="Helical" evidence="2">
    <location>
        <begin position="2193"/>
        <end position="2217"/>
    </location>
</feature>
<feature type="compositionally biased region" description="Pro residues" evidence="1">
    <location>
        <begin position="674"/>
        <end position="690"/>
    </location>
</feature>
<dbReference type="Gene3D" id="3.30.1490.40">
    <property type="match status" value="1"/>
</dbReference>
<evidence type="ECO:0000256" key="2">
    <source>
        <dbReference type="SAM" id="Phobius"/>
    </source>
</evidence>
<feature type="transmembrane region" description="Helical" evidence="2">
    <location>
        <begin position="2336"/>
        <end position="2361"/>
    </location>
</feature>
<dbReference type="PANTHER" id="PTHR24216">
    <property type="entry name" value="PAXILLIN-RELATED"/>
    <property type="match status" value="1"/>
</dbReference>
<keyword evidence="5" id="KW-1185">Reference proteome</keyword>
<feature type="region of interest" description="Disordered" evidence="1">
    <location>
        <begin position="107"/>
        <end position="179"/>
    </location>
</feature>
<sequence>MSLGVVLNSDNEAVPTTISTSPTDVEHLLNKDNNNDHHNDNDNFKDGDAMESEDKLVPGVVAIESAQPTTSVAVGRDRSLSSATHSMISDSDTALVDSPTGLEHVRQEQQSDTRSVRSVPGVQVTSATGSEVRTLSRRPSAALTAEEDLSSRPSSTSVSQHQNPSSQRVNSSADRRNRVRATAEMPGWASSPNICINVAAGQSLKERPAFTFAPLGLGAGEVTCSGMAVISPASFYLCFGLVALSCMMLSGAGDDLRQATKVNDCWALAAIGPPDAGLFCCIASGRRLWCCSGIASCFVGGWWREWRRTTIAPTRRRTFSVVIVMFTGDGTRTGRWAVVGIGRLPSRSEKVDGWWHDLVDDIAAPSGREMKLFRRAQAWCSPIMELADEAFSPQGRSSNRLSGFLTNLIHRRDGQPSPTPRSGSSTANPSSSTPSSSSNRRQGSSSADANANAEGSGPSSSANNGNSLASRSPSPQPHARPSTPPPSLPPPTLNELGLSLSLITSELSPSHFSTPPSSGAFLAPHFLLLCHAQGLDVLPLKSPPAPQPYALVRRVAFKQVVIMQHRGVVVAIAGRRDGVRVYALEEVRRAVEWRMEVEIRREREKMRRETPKRSLPPPSASKQASWELINKEKISEEGGEAAVRKSSLSTLDGGSGVSVGSDGRKKLHRRSSIPPLPASAPSTPAPPPVLIPRTPTLRRAKAPGPKSPLPPTTPAQEVPLGNPPTYDDAVASSAASEHRGSIGGEDAGTEEDAGSIAGADNDNESQSGQETGGSGGIQHLRPAARRASIVGVLSRGPVALQASTSGNSDDKTDWRLENGEESEEEAIDVVAAGSSGSQALDERTSSVHAQAHSQSSLSHRSSTSVSSATHTLITPASGTDENDVASGSVILTTPTGSPGRPRSMSTRRNRPANLDLTLTRIPTTTTIVPPEPSPAPTLLSLRHALTALDTSLPTSSSPSASPIRTTQVPTIRSTQLPLRRATTPGYGEDDEDDADGGTGLSLAEMLNESRLPDLPPAGTRRPQQPIWIMGTHAVATGEEDGREGTGAVSPGTTMRQPQRSASQAGSRSRPTTAGSGTGGEGTQRSTTSRRRRRWSVFDGVITGGQDTPASSTNVSSAAPTPEPPGSPRSGRSVSALLTRSSSSRTTRGPGSSHSLASPSADSIVPPVPIPPPLPELLQAGPRTTTGVSPTSASAAQSRSRFIPRIISNAFRSPRADEPHHVSGVGGAESVVLGGGHGNGSGAGGSGSGIMKNGSSHAPGAPPPKLEYVKLPGTKGALLVKAVETAKKSFLAILCGENGEKVELFAGTYRTALGLSRTFILPDSPRSLELQLQGDDLVEVFLVFSQNVFGLEPATVRVREVRIGRAERRAARRRAREIRGETNGADGENAEEDVNVNVNIGVSVSVNASAPTPSADASGSTEVDEASFIPAEHPNGPATPAEADPEPPTPAEPVQTDDNAAGPSTLTADELVHVVTARMGPYTTFQQLTFAPNFPLASISDEYIIPPTYRDFLEYRAAYEPEEEGHPNVDLAQVQFSPPGLPVPVPAAPSRWFYKDPKGVVHGPWKASLMQSWYQDGLLPPDLPCRREEETDHTLLRDLRTRSVDPTHPFRPVPAPLTPQPLADIQEAAKPLLQPTSLLAQPKHFGPPALFFSSRGGHSTAIVDARGRSVLKGRFVWSGDDEDEAKSALLGKMGDVKRLEAFDVKDRAVLVAMRQGGLEVVDLGDALLKPADESRTVLPHFTPPVINRRHPFVWRMGTPISSSPLSAMSLSKHKGPSGSSSLLGAGKKMQNSSLVSGRSPLGNGKGGGDGTAAGDGDADIRDEVLFLGRKNDELYICERNSGSFRILRLSPQEQHMYRDSDVDCALHTTNARIVTGRMALGQYQVSKDKTIYTQLSSSYKSVGFWERFKQGHLFSSAREFIAQYPVNGSSIEVRLRGEALRDRAGYETLAMEHVGSSCVSCATVYTTVDGVLPGNGAESPSERDLAETGICGFWYGTWSGTYLCVVGERGVILVSGTPRSVPYPALLRERMSLASNLAGDNAPARPSTSHTYCGYYLSVCRLRTHHRAISADKFSDVQLVQELCSYCPLRSVRIDNPEVASIAALKLDQFYYWDVGSVSDSHLYRTGAMAFGLQIGALLDGVLAVQIYNHFINYPEDRLLLKAYGEPICDVVALAYTKIPNPVSPVAFNGFLQLLVHIFNLIAGWMALGPGFGTFYAIELHWPSVPPSILGGMVTALVHAFYSYRIYRLTQRALIPILILSLTSVQLALNIRIAYGIAIHINREVTGGITGQRDYIGVALICILIADIMMTFTLAYTIRKASEGLPATETVLTARRIVNLAIQTGALTTVVASIHLILNYVASNTLWNMTMFVCSQFSLLPAAHHGRFLSTDF</sequence>
<keyword evidence="2" id="KW-0472">Membrane</keyword>
<feature type="compositionally biased region" description="Polar residues" evidence="1">
    <location>
        <begin position="963"/>
        <end position="976"/>
    </location>
</feature>
<dbReference type="SMART" id="SM00444">
    <property type="entry name" value="GYF"/>
    <property type="match status" value="1"/>
</dbReference>
<dbReference type="STRING" id="1884261.A0A5C3QSR8"/>
<feature type="region of interest" description="Disordered" evidence="1">
    <location>
        <begin position="1764"/>
        <end position="1814"/>
    </location>
</feature>
<feature type="region of interest" description="Disordered" evidence="1">
    <location>
        <begin position="604"/>
        <end position="779"/>
    </location>
</feature>
<evidence type="ECO:0000256" key="1">
    <source>
        <dbReference type="SAM" id="MobiDB-lite"/>
    </source>
</evidence>
<feature type="region of interest" description="Disordered" evidence="1">
    <location>
        <begin position="1406"/>
        <end position="1463"/>
    </location>
</feature>
<feature type="compositionally biased region" description="Low complexity" evidence="1">
    <location>
        <begin position="1764"/>
        <end position="1787"/>
    </location>
</feature>
<feature type="region of interest" description="Disordered" evidence="1">
    <location>
        <begin position="410"/>
        <end position="495"/>
    </location>
</feature>
<feature type="compositionally biased region" description="Polar residues" evidence="1">
    <location>
        <begin position="1407"/>
        <end position="1420"/>
    </location>
</feature>
<dbReference type="OrthoDB" id="6415790at2759"/>
<accession>A0A5C3QSR8</accession>
<feature type="region of interest" description="Disordered" evidence="1">
    <location>
        <begin position="950"/>
        <end position="1000"/>
    </location>
</feature>
<reference evidence="4 5" key="1">
    <citation type="journal article" date="2019" name="Nat. Ecol. Evol.">
        <title>Megaphylogeny resolves global patterns of mushroom evolution.</title>
        <authorList>
            <person name="Varga T."/>
            <person name="Krizsan K."/>
            <person name="Foldi C."/>
            <person name="Dima B."/>
            <person name="Sanchez-Garcia M."/>
            <person name="Sanchez-Ramirez S."/>
            <person name="Szollosi G.J."/>
            <person name="Szarkandi J.G."/>
            <person name="Papp V."/>
            <person name="Albert L."/>
            <person name="Andreopoulos W."/>
            <person name="Angelini C."/>
            <person name="Antonin V."/>
            <person name="Barry K.W."/>
            <person name="Bougher N.L."/>
            <person name="Buchanan P."/>
            <person name="Buyck B."/>
            <person name="Bense V."/>
            <person name="Catcheside P."/>
            <person name="Chovatia M."/>
            <person name="Cooper J."/>
            <person name="Damon W."/>
            <person name="Desjardin D."/>
            <person name="Finy P."/>
            <person name="Geml J."/>
            <person name="Haridas S."/>
            <person name="Hughes K."/>
            <person name="Justo A."/>
            <person name="Karasinski D."/>
            <person name="Kautmanova I."/>
            <person name="Kiss B."/>
            <person name="Kocsube S."/>
            <person name="Kotiranta H."/>
            <person name="LaButti K.M."/>
            <person name="Lechner B.E."/>
            <person name="Liimatainen K."/>
            <person name="Lipzen A."/>
            <person name="Lukacs Z."/>
            <person name="Mihaltcheva S."/>
            <person name="Morgado L.N."/>
            <person name="Niskanen T."/>
            <person name="Noordeloos M.E."/>
            <person name="Ohm R.A."/>
            <person name="Ortiz-Santana B."/>
            <person name="Ovrebo C."/>
            <person name="Racz N."/>
            <person name="Riley R."/>
            <person name="Savchenko A."/>
            <person name="Shiryaev A."/>
            <person name="Soop K."/>
            <person name="Spirin V."/>
            <person name="Szebenyi C."/>
            <person name="Tomsovsky M."/>
            <person name="Tulloss R.E."/>
            <person name="Uehling J."/>
            <person name="Grigoriev I.V."/>
            <person name="Vagvolgyi C."/>
            <person name="Papp T."/>
            <person name="Martin F.M."/>
            <person name="Miettinen O."/>
            <person name="Hibbett D.S."/>
            <person name="Nagy L.G."/>
        </authorList>
    </citation>
    <scope>NUCLEOTIDE SEQUENCE [LARGE SCALE GENOMIC DNA]</scope>
    <source>
        <strain evidence="4 5">CBS 309.79</strain>
    </source>
</reference>
<dbReference type="InterPro" id="IPR003169">
    <property type="entry name" value="GYF"/>
</dbReference>
<feature type="compositionally biased region" description="Polar residues" evidence="1">
    <location>
        <begin position="123"/>
        <end position="133"/>
    </location>
</feature>
<feature type="compositionally biased region" description="Pro residues" evidence="1">
    <location>
        <begin position="1165"/>
        <end position="1174"/>
    </location>
</feature>
<feature type="compositionally biased region" description="Low complexity" evidence="1">
    <location>
        <begin position="846"/>
        <end position="872"/>
    </location>
</feature>
<feature type="region of interest" description="Disordered" evidence="1">
    <location>
        <begin position="800"/>
        <end position="908"/>
    </location>
</feature>
<dbReference type="EMBL" id="ML178820">
    <property type="protein sequence ID" value="TFL03329.1"/>
    <property type="molecule type" value="Genomic_DNA"/>
</dbReference>
<dbReference type="PROSITE" id="PS50829">
    <property type="entry name" value="GYF"/>
    <property type="match status" value="1"/>
</dbReference>
<feature type="compositionally biased region" description="Basic and acidic residues" evidence="1">
    <location>
        <begin position="24"/>
        <end position="50"/>
    </location>
</feature>
<dbReference type="Pfam" id="PF02213">
    <property type="entry name" value="GYF"/>
    <property type="match status" value="1"/>
</dbReference>
<feature type="compositionally biased region" description="Basic and acidic residues" evidence="1">
    <location>
        <begin position="808"/>
        <end position="818"/>
    </location>
</feature>
<dbReference type="PANTHER" id="PTHR24216:SF65">
    <property type="entry name" value="PAXILLIN-LIKE PROTEIN 1"/>
    <property type="match status" value="1"/>
</dbReference>
<dbReference type="SUPFAM" id="SSF55277">
    <property type="entry name" value="GYF domain"/>
    <property type="match status" value="1"/>
</dbReference>
<feature type="compositionally biased region" description="Gly residues" evidence="1">
    <location>
        <begin position="1802"/>
        <end position="1812"/>
    </location>
</feature>
<keyword evidence="2" id="KW-0812">Transmembrane</keyword>
<gene>
    <name evidence="4" type="ORF">BDV98DRAFT_581327</name>
</gene>
<feature type="compositionally biased region" description="Polar residues" evidence="1">
    <location>
        <begin position="1181"/>
        <end position="1199"/>
    </location>
</feature>
<evidence type="ECO:0000259" key="3">
    <source>
        <dbReference type="PROSITE" id="PS50829"/>
    </source>
</evidence>
<feature type="region of interest" description="Disordered" evidence="1">
    <location>
        <begin position="1"/>
        <end position="50"/>
    </location>
</feature>
<name>A0A5C3QSR8_9AGAR</name>
<evidence type="ECO:0000313" key="4">
    <source>
        <dbReference type="EMBL" id="TFL03329.1"/>
    </source>
</evidence>
<feature type="domain" description="GYF" evidence="3">
    <location>
        <begin position="1548"/>
        <end position="1604"/>
    </location>
</feature>
<organism evidence="4 5">
    <name type="scientific">Pterulicium gracile</name>
    <dbReference type="NCBI Taxonomy" id="1884261"/>
    <lineage>
        <taxon>Eukaryota</taxon>
        <taxon>Fungi</taxon>
        <taxon>Dikarya</taxon>
        <taxon>Basidiomycota</taxon>
        <taxon>Agaricomycotina</taxon>
        <taxon>Agaricomycetes</taxon>
        <taxon>Agaricomycetidae</taxon>
        <taxon>Agaricales</taxon>
        <taxon>Pleurotineae</taxon>
        <taxon>Pterulaceae</taxon>
        <taxon>Pterulicium</taxon>
    </lineage>
</organism>
<feature type="transmembrane region" description="Helical" evidence="2">
    <location>
        <begin position="2253"/>
        <end position="2274"/>
    </location>
</feature>
<feature type="region of interest" description="Disordered" evidence="1">
    <location>
        <begin position="1034"/>
        <end position="1199"/>
    </location>
</feature>
<feature type="transmembrane region" description="Helical" evidence="2">
    <location>
        <begin position="2223"/>
        <end position="2241"/>
    </location>
</feature>
<proteinExistence type="predicted"/>
<feature type="transmembrane region" description="Helical" evidence="2">
    <location>
        <begin position="2127"/>
        <end position="2147"/>
    </location>
</feature>
<feature type="compositionally biased region" description="Pro residues" evidence="1">
    <location>
        <begin position="474"/>
        <end position="492"/>
    </location>
</feature>
<feature type="region of interest" description="Disordered" evidence="1">
    <location>
        <begin position="1212"/>
        <end position="1266"/>
    </location>
</feature>
<feature type="compositionally biased region" description="Polar residues" evidence="1">
    <location>
        <begin position="8"/>
        <end position="23"/>
    </location>
</feature>
<feature type="compositionally biased region" description="Polar residues" evidence="1">
    <location>
        <begin position="1104"/>
        <end position="1114"/>
    </location>
</feature>
<feature type="compositionally biased region" description="Low complexity" evidence="1">
    <location>
        <begin position="950"/>
        <end position="962"/>
    </location>
</feature>
<feature type="compositionally biased region" description="Polar residues" evidence="1">
    <location>
        <begin position="151"/>
        <end position="172"/>
    </location>
</feature>
<evidence type="ECO:0000313" key="5">
    <source>
        <dbReference type="Proteomes" id="UP000305067"/>
    </source>
</evidence>
<protein>
    <recommendedName>
        <fullName evidence="3">GYF domain-containing protein</fullName>
    </recommendedName>
</protein>
<feature type="compositionally biased region" description="Low complexity" evidence="1">
    <location>
        <begin position="1055"/>
        <end position="1074"/>
    </location>
</feature>
<feature type="compositionally biased region" description="Low complexity" evidence="1">
    <location>
        <begin position="422"/>
        <end position="473"/>
    </location>
</feature>
<keyword evidence="2" id="KW-1133">Transmembrane helix</keyword>
<feature type="compositionally biased region" description="Low complexity" evidence="1">
    <location>
        <begin position="1127"/>
        <end position="1164"/>
    </location>
</feature>
<feature type="transmembrane region" description="Helical" evidence="2">
    <location>
        <begin position="2294"/>
        <end position="2315"/>
    </location>
</feature>
<feature type="compositionally biased region" description="Gly residues" evidence="1">
    <location>
        <begin position="1232"/>
        <end position="1247"/>
    </location>
</feature>
<dbReference type="Proteomes" id="UP000305067">
    <property type="component" value="Unassembled WGS sequence"/>
</dbReference>
<dbReference type="InterPro" id="IPR035445">
    <property type="entry name" value="GYF-like_dom_sf"/>
</dbReference>